<sequence length="117" mass="14270">MYYKRSKDYWFFKCAIWDERIVYNSFRSLRLDHIQCFQKIKQKKELEEKKQNLSAELTQLQNRHSQLTISLKNQKTQQDQLLMTQETTEHKIKQILNFIENMKKPLLNDDLSNELST</sequence>
<proteinExistence type="predicted"/>
<keyword evidence="1" id="KW-0175">Coiled coil</keyword>
<feature type="coiled-coil region" evidence="1">
    <location>
        <begin position="36"/>
        <end position="77"/>
    </location>
</feature>
<gene>
    <name evidence="2" type="ORF">NQ318_008994</name>
</gene>
<evidence type="ECO:0000313" key="3">
    <source>
        <dbReference type="Proteomes" id="UP001162162"/>
    </source>
</evidence>
<evidence type="ECO:0000256" key="1">
    <source>
        <dbReference type="SAM" id="Coils"/>
    </source>
</evidence>
<organism evidence="2 3">
    <name type="scientific">Aromia moschata</name>
    <dbReference type="NCBI Taxonomy" id="1265417"/>
    <lineage>
        <taxon>Eukaryota</taxon>
        <taxon>Metazoa</taxon>
        <taxon>Ecdysozoa</taxon>
        <taxon>Arthropoda</taxon>
        <taxon>Hexapoda</taxon>
        <taxon>Insecta</taxon>
        <taxon>Pterygota</taxon>
        <taxon>Neoptera</taxon>
        <taxon>Endopterygota</taxon>
        <taxon>Coleoptera</taxon>
        <taxon>Polyphaga</taxon>
        <taxon>Cucujiformia</taxon>
        <taxon>Chrysomeloidea</taxon>
        <taxon>Cerambycidae</taxon>
        <taxon>Cerambycinae</taxon>
        <taxon>Callichromatini</taxon>
        <taxon>Aromia</taxon>
    </lineage>
</organism>
<dbReference type="EMBL" id="JAPWTK010000712">
    <property type="protein sequence ID" value="KAJ8936778.1"/>
    <property type="molecule type" value="Genomic_DNA"/>
</dbReference>
<keyword evidence="3" id="KW-1185">Reference proteome</keyword>
<name>A0AAV8XEC1_9CUCU</name>
<evidence type="ECO:0000313" key="2">
    <source>
        <dbReference type="EMBL" id="KAJ8936778.1"/>
    </source>
</evidence>
<comment type="caution">
    <text evidence="2">The sequence shown here is derived from an EMBL/GenBank/DDBJ whole genome shotgun (WGS) entry which is preliminary data.</text>
</comment>
<dbReference type="Proteomes" id="UP001162162">
    <property type="component" value="Unassembled WGS sequence"/>
</dbReference>
<protein>
    <submittedName>
        <fullName evidence="2">Uncharacterized protein</fullName>
    </submittedName>
</protein>
<dbReference type="AlphaFoldDB" id="A0AAV8XEC1"/>
<accession>A0AAV8XEC1</accession>
<reference evidence="2" key="1">
    <citation type="journal article" date="2023" name="Insect Mol. Biol.">
        <title>Genome sequencing provides insights into the evolution of gene families encoding plant cell wall-degrading enzymes in longhorned beetles.</title>
        <authorList>
            <person name="Shin N.R."/>
            <person name="Okamura Y."/>
            <person name="Kirsch R."/>
            <person name="Pauchet Y."/>
        </authorList>
    </citation>
    <scope>NUCLEOTIDE SEQUENCE</scope>
    <source>
        <strain evidence="2">AMC_N1</strain>
    </source>
</reference>